<feature type="chain" id="PRO_5007889283" description="DUF4369 domain-containing protein" evidence="1">
    <location>
        <begin position="19"/>
        <end position="230"/>
    </location>
</feature>
<dbReference type="EMBL" id="LRXL01000012">
    <property type="protein sequence ID" value="OAB81560.1"/>
    <property type="molecule type" value="Genomic_DNA"/>
</dbReference>
<comment type="caution">
    <text evidence="3">The sequence shown here is derived from an EMBL/GenBank/DDBJ whole genome shotgun (WGS) entry which is preliminary data.</text>
</comment>
<feature type="signal peptide" evidence="1">
    <location>
        <begin position="1"/>
        <end position="18"/>
    </location>
</feature>
<dbReference type="RefSeq" id="WP_068588949.1">
    <property type="nucleotide sequence ID" value="NZ_LRXL01000012.1"/>
</dbReference>
<organism evidence="3 4">
    <name type="scientific">Cochleicola gelatinilyticus</name>
    <dbReference type="NCBI Taxonomy" id="1763537"/>
    <lineage>
        <taxon>Bacteria</taxon>
        <taxon>Pseudomonadati</taxon>
        <taxon>Bacteroidota</taxon>
        <taxon>Flavobacteriia</taxon>
        <taxon>Flavobacteriales</taxon>
        <taxon>Flavobacteriaceae</taxon>
        <taxon>Cochleicola</taxon>
    </lineage>
</organism>
<evidence type="ECO:0000259" key="2">
    <source>
        <dbReference type="Pfam" id="PF14289"/>
    </source>
</evidence>
<keyword evidence="1" id="KW-0732">Signal</keyword>
<evidence type="ECO:0000256" key="1">
    <source>
        <dbReference type="SAM" id="SignalP"/>
    </source>
</evidence>
<evidence type="ECO:0000313" key="3">
    <source>
        <dbReference type="EMBL" id="OAB81560.1"/>
    </source>
</evidence>
<dbReference type="OrthoDB" id="1143206at2"/>
<proteinExistence type="predicted"/>
<dbReference type="Proteomes" id="UP000077013">
    <property type="component" value="Unassembled WGS sequence"/>
</dbReference>
<accession>A0A167KAD3</accession>
<reference evidence="3 4" key="1">
    <citation type="submission" date="2016-02" db="EMBL/GenBank/DDBJ databases">
        <title>Ulvibacter sp. LPB0005, isolated from Thais luteostoma.</title>
        <authorList>
            <person name="Shin S.-K."/>
            <person name="Yi H."/>
        </authorList>
    </citation>
    <scope>NUCLEOTIDE SEQUENCE [LARGE SCALE GENOMIC DNA]</scope>
    <source>
        <strain evidence="3 4">LPB0005</strain>
    </source>
</reference>
<dbReference type="InterPro" id="IPR025380">
    <property type="entry name" value="DUF4369"/>
</dbReference>
<name>A0A167KAD3_9FLAO</name>
<gene>
    <name evidence="3" type="ORF">ULVI_01700</name>
</gene>
<evidence type="ECO:0000313" key="4">
    <source>
        <dbReference type="Proteomes" id="UP000077013"/>
    </source>
</evidence>
<dbReference type="STRING" id="1763537.ULVI_01700"/>
<feature type="domain" description="DUF4369" evidence="2">
    <location>
        <begin position="25"/>
        <end position="123"/>
    </location>
</feature>
<sequence length="230" mass="26157">MNKLLVFLSALLVITACSNNENEMVLTGHVKGLKKGTILLQKVEDSVLVSVDSVRVDGDANFRFKEVIESPEIYYIYLRLKDGTLMDDRIPFFAEANEINITTTLKSFSLKATVTGSENENLYQNYVSQIKRYSDKNLDLIEQRFKAQQEGNDSIITALEQQQTSLKKSRYLATVNFAKNHKEFEIAPYLMLTQLGSFKSAFADSVYNSLPKRIKDSKYGKELALELKNK</sequence>
<keyword evidence="4" id="KW-1185">Reference proteome</keyword>
<dbReference type="Pfam" id="PF14289">
    <property type="entry name" value="DUF4369"/>
    <property type="match status" value="1"/>
</dbReference>
<protein>
    <recommendedName>
        <fullName evidence="2">DUF4369 domain-containing protein</fullName>
    </recommendedName>
</protein>
<dbReference type="AlphaFoldDB" id="A0A167KAD3"/>
<dbReference type="PROSITE" id="PS51257">
    <property type="entry name" value="PROKAR_LIPOPROTEIN"/>
    <property type="match status" value="1"/>
</dbReference>